<dbReference type="GO" id="GO:0004392">
    <property type="term" value="F:heme oxygenase (decyclizing) activity"/>
    <property type="evidence" value="ECO:0007669"/>
    <property type="project" value="InterPro"/>
</dbReference>
<dbReference type="Proteomes" id="UP000594759">
    <property type="component" value="Chromosome"/>
</dbReference>
<dbReference type="InterPro" id="IPR002051">
    <property type="entry name" value="Haem_Oase"/>
</dbReference>
<dbReference type="CDD" id="cd19166">
    <property type="entry name" value="HemeO-bac"/>
    <property type="match status" value="1"/>
</dbReference>
<dbReference type="SUPFAM" id="SSF48613">
    <property type="entry name" value="Heme oxygenase-like"/>
    <property type="match status" value="1"/>
</dbReference>
<sequence length="197" mass="22093">MIANLLKTATSERHNELESLMFVNNIMNHTLSVADYKKLLTINYIIHQKLENNLANMLDADIAERLEMSERLKLGALEKDLDYWQIDTLTLPELNFDLFIPKKNNAAVLGALYVLEGATLGGNVIKKHILANKNFEGHEAGLNYYGVYGEALGAKWKTFVSLLNETVTEADYEVCIDSANQTFNNLISLSKQLAEAV</sequence>
<name>A0A7S9L0Q2_9SPHI</name>
<dbReference type="Gene3D" id="1.20.910.10">
    <property type="entry name" value="Heme oxygenase-like"/>
    <property type="match status" value="1"/>
</dbReference>
<dbReference type="InterPro" id="IPR016084">
    <property type="entry name" value="Haem_Oase-like_multi-hlx"/>
</dbReference>
<accession>A0A7S9L0Q2</accession>
<keyword evidence="2" id="KW-1185">Reference proteome</keyword>
<reference evidence="1 2" key="1">
    <citation type="submission" date="2020-11" db="EMBL/GenBank/DDBJ databases">
        <title>Pedobacter endophytica, an endophytic bacteria isolated form Carex pumila.</title>
        <authorList>
            <person name="Peng Y."/>
            <person name="Jiang L."/>
            <person name="Lee J."/>
        </authorList>
    </citation>
    <scope>NUCLEOTIDE SEQUENCE [LARGE SCALE GENOMIC DNA]</scope>
    <source>
        <strain evidence="1 2">JBR3-12</strain>
    </source>
</reference>
<dbReference type="InterPro" id="IPR016053">
    <property type="entry name" value="Haem_Oase-like"/>
</dbReference>
<dbReference type="PRINTS" id="PR00088">
    <property type="entry name" value="HAEMOXYGNASE"/>
</dbReference>
<dbReference type="AlphaFoldDB" id="A0A7S9L0Q2"/>
<organism evidence="1 2">
    <name type="scientific">Pedobacter endophyticus</name>
    <dbReference type="NCBI Taxonomy" id="2789740"/>
    <lineage>
        <taxon>Bacteria</taxon>
        <taxon>Pseudomonadati</taxon>
        <taxon>Bacteroidota</taxon>
        <taxon>Sphingobacteriia</taxon>
        <taxon>Sphingobacteriales</taxon>
        <taxon>Sphingobacteriaceae</taxon>
        <taxon>Pedobacter</taxon>
    </lineage>
</organism>
<dbReference type="EMBL" id="CP064939">
    <property type="protein sequence ID" value="QPH40016.1"/>
    <property type="molecule type" value="Genomic_DNA"/>
</dbReference>
<dbReference type="GO" id="GO:0006788">
    <property type="term" value="P:heme oxidation"/>
    <property type="evidence" value="ECO:0007669"/>
    <property type="project" value="InterPro"/>
</dbReference>
<evidence type="ECO:0000313" key="1">
    <source>
        <dbReference type="EMBL" id="QPH40016.1"/>
    </source>
</evidence>
<gene>
    <name evidence="1" type="ORF">IZT61_01640</name>
</gene>
<evidence type="ECO:0000313" key="2">
    <source>
        <dbReference type="Proteomes" id="UP000594759"/>
    </source>
</evidence>
<dbReference type="Pfam" id="PF01126">
    <property type="entry name" value="Heme_oxygenase"/>
    <property type="match status" value="1"/>
</dbReference>
<dbReference type="KEGG" id="pex:IZT61_01640"/>
<protein>
    <submittedName>
        <fullName evidence="1">Biliverdin-producing heme oxygenase</fullName>
    </submittedName>
</protein>
<proteinExistence type="predicted"/>
<dbReference type="RefSeq" id="WP_196099474.1">
    <property type="nucleotide sequence ID" value="NZ_CP064939.1"/>
</dbReference>